<dbReference type="InterPro" id="IPR050322">
    <property type="entry name" value="Fe-S_cluster_asmbl/transfer"/>
</dbReference>
<evidence type="ECO:0000256" key="1">
    <source>
        <dbReference type="ARBA" id="ARBA00006718"/>
    </source>
</evidence>
<dbReference type="RefSeq" id="WP_085760242.1">
    <property type="nucleotide sequence ID" value="NZ_CP019343.1"/>
</dbReference>
<organism evidence="3 4">
    <name type="scientific">Oceanicoccus sagamiensis</name>
    <dbReference type="NCBI Taxonomy" id="716816"/>
    <lineage>
        <taxon>Bacteria</taxon>
        <taxon>Pseudomonadati</taxon>
        <taxon>Pseudomonadota</taxon>
        <taxon>Gammaproteobacteria</taxon>
        <taxon>Cellvibrionales</taxon>
        <taxon>Spongiibacteraceae</taxon>
        <taxon>Oceanicoccus</taxon>
    </lineage>
</organism>
<comment type="similarity">
    <text evidence="1">Belongs to the HesB/IscA family.</text>
</comment>
<dbReference type="Proteomes" id="UP000193450">
    <property type="component" value="Chromosome"/>
</dbReference>
<name>A0A1X9NI22_9GAMM</name>
<dbReference type="EMBL" id="CP019343">
    <property type="protein sequence ID" value="ARN76042.1"/>
    <property type="molecule type" value="Genomic_DNA"/>
</dbReference>
<dbReference type="OrthoDB" id="9801228at2"/>
<evidence type="ECO:0000313" key="4">
    <source>
        <dbReference type="Proteomes" id="UP000193450"/>
    </source>
</evidence>
<reference evidence="3 4" key="1">
    <citation type="submission" date="2016-11" db="EMBL/GenBank/DDBJ databases">
        <title>Trade-off between light-utilization and light-protection in marine flavobacteria.</title>
        <authorList>
            <person name="Kumagai Y."/>
        </authorList>
    </citation>
    <scope>NUCLEOTIDE SEQUENCE [LARGE SCALE GENOMIC DNA]</scope>
    <source>
        <strain evidence="3 4">NBRC 107125</strain>
    </source>
</reference>
<protein>
    <submittedName>
        <fullName evidence="3">Iron-sulfur cluster assembly accessory protein</fullName>
    </submittedName>
</protein>
<dbReference type="InterPro" id="IPR000361">
    <property type="entry name" value="ATAP_core_dom"/>
</dbReference>
<dbReference type="Gene3D" id="2.60.300.12">
    <property type="entry name" value="HesB-like domain"/>
    <property type="match status" value="1"/>
</dbReference>
<keyword evidence="4" id="KW-1185">Reference proteome</keyword>
<dbReference type="AlphaFoldDB" id="A0A1X9NI22"/>
<dbReference type="InterPro" id="IPR035903">
    <property type="entry name" value="HesB-like_dom_sf"/>
</dbReference>
<gene>
    <name evidence="3" type="ORF">BST96_19240</name>
</gene>
<dbReference type="NCBIfam" id="TIGR00049">
    <property type="entry name" value="iron-sulfur cluster assembly accessory protein"/>
    <property type="match status" value="1"/>
</dbReference>
<dbReference type="PANTHER" id="PTHR10072">
    <property type="entry name" value="IRON-SULFUR CLUSTER ASSEMBLY PROTEIN"/>
    <property type="match status" value="1"/>
</dbReference>
<dbReference type="PANTHER" id="PTHR10072:SF41">
    <property type="entry name" value="IRON-SULFUR CLUSTER ASSEMBLY 1 HOMOLOG, MITOCHONDRIAL"/>
    <property type="match status" value="1"/>
</dbReference>
<feature type="domain" description="Core" evidence="2">
    <location>
        <begin position="13"/>
        <end position="113"/>
    </location>
</feature>
<dbReference type="InterPro" id="IPR016092">
    <property type="entry name" value="ATAP"/>
</dbReference>
<accession>A0A1X9NI22</accession>
<evidence type="ECO:0000259" key="2">
    <source>
        <dbReference type="Pfam" id="PF01521"/>
    </source>
</evidence>
<dbReference type="STRING" id="716816.BST96_19240"/>
<proteinExistence type="inferred from homology"/>
<sequence length="118" mass="12564">MSVTNFDPNAEAVTMTETALRHFERALDGAGDKLVRLSTKESGCTGYAYVLDLVDASEPDDVVLHPNDKVTLAVAPDAVTILRGTEIDYVNEGVNSVVKFNNPNVVAECGCGESFSIA</sequence>
<dbReference type="GO" id="GO:0016226">
    <property type="term" value="P:iron-sulfur cluster assembly"/>
    <property type="evidence" value="ECO:0007669"/>
    <property type="project" value="InterPro"/>
</dbReference>
<dbReference type="Pfam" id="PF01521">
    <property type="entry name" value="Fe-S_biosyn"/>
    <property type="match status" value="1"/>
</dbReference>
<evidence type="ECO:0000313" key="3">
    <source>
        <dbReference type="EMBL" id="ARN76042.1"/>
    </source>
</evidence>
<dbReference type="GO" id="GO:0005829">
    <property type="term" value="C:cytosol"/>
    <property type="evidence" value="ECO:0007669"/>
    <property type="project" value="TreeGrafter"/>
</dbReference>
<dbReference type="GO" id="GO:0051537">
    <property type="term" value="F:2 iron, 2 sulfur cluster binding"/>
    <property type="evidence" value="ECO:0007669"/>
    <property type="project" value="TreeGrafter"/>
</dbReference>
<dbReference type="SUPFAM" id="SSF89360">
    <property type="entry name" value="HesB-like domain"/>
    <property type="match status" value="1"/>
</dbReference>
<dbReference type="KEGG" id="osg:BST96_19240"/>